<evidence type="ECO:0000313" key="1">
    <source>
        <dbReference type="EMBL" id="MEQ2240807.1"/>
    </source>
</evidence>
<reference evidence="1 2" key="1">
    <citation type="submission" date="2021-06" db="EMBL/GenBank/DDBJ databases">
        <authorList>
            <person name="Palmer J.M."/>
        </authorList>
    </citation>
    <scope>NUCLEOTIDE SEQUENCE [LARGE SCALE GENOMIC DNA]</scope>
    <source>
        <strain evidence="2">if_2019</strain>
        <tissue evidence="1">Muscle</tissue>
    </source>
</reference>
<keyword evidence="2" id="KW-1185">Reference proteome</keyword>
<protein>
    <submittedName>
        <fullName evidence="1">Uncharacterized protein</fullName>
    </submittedName>
</protein>
<accession>A0ABV0U8C8</accession>
<comment type="caution">
    <text evidence="1">The sequence shown here is derived from an EMBL/GenBank/DDBJ whole genome shotgun (WGS) entry which is preliminary data.</text>
</comment>
<sequence length="113" mass="12451">MFLDCGRKPEYLVRTHACVGRTCTLLAERPPAVNRTQDLLAARQECYQLCHSAAQLNQLKHICSTKILVGNVSGTAGILAHISQNCAKCVLHLYKRESGQKMLISVVGLLQMT</sequence>
<organism evidence="1 2">
    <name type="scientific">Ilyodon furcidens</name>
    <name type="common">goldbreast splitfin</name>
    <dbReference type="NCBI Taxonomy" id="33524"/>
    <lineage>
        <taxon>Eukaryota</taxon>
        <taxon>Metazoa</taxon>
        <taxon>Chordata</taxon>
        <taxon>Craniata</taxon>
        <taxon>Vertebrata</taxon>
        <taxon>Euteleostomi</taxon>
        <taxon>Actinopterygii</taxon>
        <taxon>Neopterygii</taxon>
        <taxon>Teleostei</taxon>
        <taxon>Neoteleostei</taxon>
        <taxon>Acanthomorphata</taxon>
        <taxon>Ovalentaria</taxon>
        <taxon>Atherinomorphae</taxon>
        <taxon>Cyprinodontiformes</taxon>
        <taxon>Goodeidae</taxon>
        <taxon>Ilyodon</taxon>
    </lineage>
</organism>
<proteinExistence type="predicted"/>
<gene>
    <name evidence="1" type="ORF">ILYODFUR_018897</name>
</gene>
<evidence type="ECO:0000313" key="2">
    <source>
        <dbReference type="Proteomes" id="UP001482620"/>
    </source>
</evidence>
<dbReference type="Proteomes" id="UP001482620">
    <property type="component" value="Unassembled WGS sequence"/>
</dbReference>
<name>A0ABV0U8C8_9TELE</name>
<dbReference type="EMBL" id="JAHRIQ010059788">
    <property type="protein sequence ID" value="MEQ2240807.1"/>
    <property type="molecule type" value="Genomic_DNA"/>
</dbReference>